<evidence type="ECO:0000313" key="2">
    <source>
        <dbReference type="EMBL" id="MCL7344749.1"/>
    </source>
</evidence>
<name>A0AAE3K2V5_9CREN</name>
<dbReference type="AlphaFoldDB" id="A0AAE3K2V5"/>
<dbReference type="EMBL" id="JZWS02000033">
    <property type="protein sequence ID" value="MCL7344749.1"/>
    <property type="molecule type" value="Genomic_DNA"/>
</dbReference>
<feature type="compositionally biased region" description="Basic and acidic residues" evidence="1">
    <location>
        <begin position="15"/>
        <end position="25"/>
    </location>
</feature>
<accession>A0AAE3K2V5</accession>
<organism evidence="2">
    <name type="scientific">Candidatus Aramenus sulfurataquae</name>
    <dbReference type="NCBI Taxonomy" id="1326980"/>
    <lineage>
        <taxon>Archaea</taxon>
        <taxon>Thermoproteota</taxon>
        <taxon>Thermoprotei</taxon>
        <taxon>Sulfolobales</taxon>
        <taxon>Sulfolobaceae</taxon>
        <taxon>Candidatus Aramenus</taxon>
    </lineage>
</organism>
<evidence type="ECO:0000256" key="1">
    <source>
        <dbReference type="SAM" id="MobiDB-lite"/>
    </source>
</evidence>
<protein>
    <submittedName>
        <fullName evidence="2">Uncharacterized protein</fullName>
    </submittedName>
</protein>
<sequence>MHPYTKALLSSVPDLGKKELSPPSG</sequence>
<comment type="caution">
    <text evidence="2">The sequence shown here is derived from an EMBL/GenBank/DDBJ whole genome shotgun (WGS) entry which is preliminary data.</text>
</comment>
<feature type="non-terminal residue" evidence="2">
    <location>
        <position position="25"/>
    </location>
</feature>
<gene>
    <name evidence="2" type="ORF">TQ35_009290</name>
</gene>
<feature type="region of interest" description="Disordered" evidence="1">
    <location>
        <begin position="1"/>
        <end position="25"/>
    </location>
</feature>
<reference evidence="2" key="1">
    <citation type="submission" date="2022-05" db="EMBL/GenBank/DDBJ databases">
        <title>Metagenome Sequencing of an Archaeal-Dominated Microbial Community from a Hot Spring at the Los Azufres Geothermal Field, Mexico.</title>
        <authorList>
            <person name="Marin-Paredes R."/>
            <person name="Martinez-Romero E."/>
            <person name="Servin-Garciduenas L.E."/>
        </authorList>
    </citation>
    <scope>NUCLEOTIDE SEQUENCE</scope>
    <source>
        <strain evidence="2">AZ1-454</strain>
    </source>
</reference>
<proteinExistence type="predicted"/>